<keyword evidence="2 4" id="KW-0328">Glycosyltransferase</keyword>
<evidence type="ECO:0000256" key="5">
    <source>
        <dbReference type="RuleBase" id="RU362059"/>
    </source>
</evidence>
<comment type="subcellular location">
    <subcellularLocation>
        <location evidence="5">Membrane</location>
        <topology evidence="5">Single-pass membrane protein</topology>
    </subcellularLocation>
</comment>
<dbReference type="Pfam" id="PF00201">
    <property type="entry name" value="UDPGT"/>
    <property type="match status" value="1"/>
</dbReference>
<dbReference type="EC" id="2.4.1.17" evidence="5"/>
<comment type="similarity">
    <text evidence="1 4">Belongs to the UDP-glycosyltransferase family.</text>
</comment>
<dbReference type="PANTHER" id="PTHR48043">
    <property type="entry name" value="EG:EG0003.4 PROTEIN-RELATED"/>
    <property type="match status" value="1"/>
</dbReference>
<keyword evidence="3 4" id="KW-0808">Transferase</keyword>
<feature type="signal peptide" evidence="5">
    <location>
        <begin position="1"/>
        <end position="22"/>
    </location>
</feature>
<dbReference type="CDD" id="cd03784">
    <property type="entry name" value="GT1_Gtf-like"/>
    <property type="match status" value="1"/>
</dbReference>
<organism evidence="6 7">
    <name type="scientific">Petrolisthes manimaculis</name>
    <dbReference type="NCBI Taxonomy" id="1843537"/>
    <lineage>
        <taxon>Eukaryota</taxon>
        <taxon>Metazoa</taxon>
        <taxon>Ecdysozoa</taxon>
        <taxon>Arthropoda</taxon>
        <taxon>Crustacea</taxon>
        <taxon>Multicrustacea</taxon>
        <taxon>Malacostraca</taxon>
        <taxon>Eumalacostraca</taxon>
        <taxon>Eucarida</taxon>
        <taxon>Decapoda</taxon>
        <taxon>Pleocyemata</taxon>
        <taxon>Anomura</taxon>
        <taxon>Galatheoidea</taxon>
        <taxon>Porcellanidae</taxon>
        <taxon>Petrolisthes</taxon>
    </lineage>
</organism>
<keyword evidence="7" id="KW-1185">Reference proteome</keyword>
<evidence type="ECO:0000256" key="4">
    <source>
        <dbReference type="RuleBase" id="RU003718"/>
    </source>
</evidence>
<gene>
    <name evidence="6" type="ORF">Pmani_003438</name>
</gene>
<name>A0AAE1UPC3_9EUCA</name>
<dbReference type="Proteomes" id="UP001292094">
    <property type="component" value="Unassembled WGS sequence"/>
</dbReference>
<keyword evidence="5" id="KW-0732">Signal</keyword>
<comment type="catalytic activity">
    <reaction evidence="5">
        <text>glucuronate acceptor + UDP-alpha-D-glucuronate = acceptor beta-D-glucuronoside + UDP + H(+)</text>
        <dbReference type="Rhea" id="RHEA:21032"/>
        <dbReference type="ChEBI" id="CHEBI:15378"/>
        <dbReference type="ChEBI" id="CHEBI:58052"/>
        <dbReference type="ChEBI" id="CHEBI:58223"/>
        <dbReference type="ChEBI" id="CHEBI:132367"/>
        <dbReference type="ChEBI" id="CHEBI:132368"/>
        <dbReference type="EC" id="2.4.1.17"/>
    </reaction>
</comment>
<evidence type="ECO:0000256" key="3">
    <source>
        <dbReference type="ARBA" id="ARBA00022679"/>
    </source>
</evidence>
<sequence length="513" mass="57917">MRWWPLVLVVTVGMSRVPAVQAGRILCLGAISSKSHKNFFMGIVNALADHGNQVTMVSPYNPSKVRENVREVVLSGVNIENIVPNLFTGSKVSGPWKLMQNVPKLCSDALEQKPMQDLLKEEFDLVLLTAFMAECFLSVVYQLKVPHIYVIPAGPMAPFTRISGNPSFPSYVVNKLFSFTLPMSFTERMMNTMSDVAATAAFTHIVRDKSESECRHRGLCPSDMPSFADIQQNTSLLLFNSIRTLESPPSPAVPSMIFSGGIHTRPAQPLPKDLEEWVKGAGSDGFIFFSLGSAVKPSSLPEEYRKILLEVFGSLKQRVLWKWDQDTMKDLPPNVRLGKWLPQQDILGDPRLRLFITHGGLLSTLESMYNGIPVLGMPVFGDQERNMREVERDGWGRVLTWEHLTPDTLTQNIHFVSTDQKLRQEAARRSVIMKDQPQDAKELTVFWVEYVMRHHGASHLRCPAVNMSWVEVYNVDVWATVVVVAVLMVWVIFRLLQALYRCLCSSKDKRKLD</sequence>
<evidence type="ECO:0000256" key="1">
    <source>
        <dbReference type="ARBA" id="ARBA00009995"/>
    </source>
</evidence>
<evidence type="ECO:0000313" key="6">
    <source>
        <dbReference type="EMBL" id="KAK4326015.1"/>
    </source>
</evidence>
<feature type="chain" id="PRO_5041780029" description="UDP-glucuronosyltransferase" evidence="5">
    <location>
        <begin position="23"/>
        <end position="513"/>
    </location>
</feature>
<comment type="caution">
    <text evidence="6">The sequence shown here is derived from an EMBL/GenBank/DDBJ whole genome shotgun (WGS) entry which is preliminary data.</text>
</comment>
<dbReference type="SUPFAM" id="SSF53756">
    <property type="entry name" value="UDP-Glycosyltransferase/glycogen phosphorylase"/>
    <property type="match status" value="1"/>
</dbReference>
<dbReference type="GO" id="GO:0016020">
    <property type="term" value="C:membrane"/>
    <property type="evidence" value="ECO:0007669"/>
    <property type="project" value="UniProtKB-SubCell"/>
</dbReference>
<dbReference type="EMBL" id="JAWZYT010000253">
    <property type="protein sequence ID" value="KAK4326015.1"/>
    <property type="molecule type" value="Genomic_DNA"/>
</dbReference>
<dbReference type="PROSITE" id="PS00375">
    <property type="entry name" value="UDPGT"/>
    <property type="match status" value="1"/>
</dbReference>
<dbReference type="InterPro" id="IPR002213">
    <property type="entry name" value="UDP_glucos_trans"/>
</dbReference>
<proteinExistence type="inferred from homology"/>
<dbReference type="FunFam" id="3.40.50.2000:FF:000021">
    <property type="entry name" value="UDP-glucuronosyltransferase"/>
    <property type="match status" value="1"/>
</dbReference>
<dbReference type="PANTHER" id="PTHR48043:SF27">
    <property type="entry name" value="UDP-GLUCURONOSYLTRANSFERASE"/>
    <property type="match status" value="1"/>
</dbReference>
<accession>A0AAE1UPC3</accession>
<protein>
    <recommendedName>
        <fullName evidence="5">UDP-glucuronosyltransferase</fullName>
        <ecNumber evidence="5">2.4.1.17</ecNumber>
    </recommendedName>
</protein>
<evidence type="ECO:0000313" key="7">
    <source>
        <dbReference type="Proteomes" id="UP001292094"/>
    </source>
</evidence>
<reference evidence="6" key="1">
    <citation type="submission" date="2023-11" db="EMBL/GenBank/DDBJ databases">
        <title>Genome assemblies of two species of porcelain crab, Petrolisthes cinctipes and Petrolisthes manimaculis (Anomura: Porcellanidae).</title>
        <authorList>
            <person name="Angst P."/>
        </authorList>
    </citation>
    <scope>NUCLEOTIDE SEQUENCE</scope>
    <source>
        <strain evidence="6">PB745_02</strain>
        <tissue evidence="6">Gill</tissue>
    </source>
</reference>
<dbReference type="InterPro" id="IPR035595">
    <property type="entry name" value="UDP_glycos_trans_CS"/>
</dbReference>
<keyword evidence="5" id="KW-0812">Transmembrane</keyword>
<dbReference type="InterPro" id="IPR050271">
    <property type="entry name" value="UDP-glycosyltransferase"/>
</dbReference>
<dbReference type="AlphaFoldDB" id="A0AAE1UPC3"/>
<keyword evidence="5" id="KW-0472">Membrane</keyword>
<dbReference type="Gene3D" id="3.40.50.2000">
    <property type="entry name" value="Glycogen Phosphorylase B"/>
    <property type="match status" value="2"/>
</dbReference>
<keyword evidence="5" id="KW-1133">Transmembrane helix</keyword>
<dbReference type="GO" id="GO:0015020">
    <property type="term" value="F:glucuronosyltransferase activity"/>
    <property type="evidence" value="ECO:0007669"/>
    <property type="project" value="UniProtKB-EC"/>
</dbReference>
<evidence type="ECO:0000256" key="2">
    <source>
        <dbReference type="ARBA" id="ARBA00022676"/>
    </source>
</evidence>
<feature type="transmembrane region" description="Helical" evidence="5">
    <location>
        <begin position="477"/>
        <end position="500"/>
    </location>
</feature>